<feature type="region of interest" description="Disordered" evidence="1">
    <location>
        <begin position="142"/>
        <end position="247"/>
    </location>
</feature>
<reference evidence="2" key="1">
    <citation type="submission" date="2021-02" db="EMBL/GenBank/DDBJ databases">
        <authorList>
            <person name="Dougan E. K."/>
            <person name="Rhodes N."/>
            <person name="Thang M."/>
            <person name="Chan C."/>
        </authorList>
    </citation>
    <scope>NUCLEOTIDE SEQUENCE</scope>
</reference>
<feature type="non-terminal residue" evidence="2">
    <location>
        <position position="664"/>
    </location>
</feature>
<proteinExistence type="predicted"/>
<evidence type="ECO:0000313" key="3">
    <source>
        <dbReference type="Proteomes" id="UP000649617"/>
    </source>
</evidence>
<comment type="caution">
    <text evidence="2">The sequence shown here is derived from an EMBL/GenBank/DDBJ whole genome shotgun (WGS) entry which is preliminary data.</text>
</comment>
<gene>
    <name evidence="2" type="ORF">SPIL2461_LOCUS9233</name>
</gene>
<feature type="compositionally biased region" description="Pro residues" evidence="1">
    <location>
        <begin position="159"/>
        <end position="170"/>
    </location>
</feature>
<sequence length="664" mass="70497">MPLLLDAAGLLHAEARAAWRAHPVFGRWWEGAVSALLARPFLTVRNLQTAVEHVLATSGYARPLLAPFFEWCIGHAAGITSLLALMQDLARPADGHYLPGPLQEVLLATLLGKAEALALARRLDETQQDPAAAPRLGLHVAGEAKPDAPQSGNPSFADSPPPPPHEPVPARPRLHLHWGEEPVPRLPAGGGPPILDGDTAQSVTGVSPPPGRNNTSPAPIDPIVPPAGRANVSQPSTPRAAAAGEGGAAGGMLTLRTALRAGLRLAAERSSPEEELKGWKLFMLAPRMLLHREPGTARISPEELQSRCDLFSQGLWQQLLQQAARAARASALVHIGEFSAVGHALVSEPLAPGNEDTLQQLCDPARRPNAPYAPISPDVLNYKPADAIAFPITAFLAALRTARRGAAACPSGMTNEHVRILLDEVEDSQLLHNVAERFAQANVPPDALAALRVGRVVALRKPGGGVRALIVGDVLTRLVGEAVFAYLDDTYVVAAPERIRELYVWYGRGPPAEVRSPTNSWLYVPLLHAALGALTDGALAQWRADPRAAPWWEEARRALAASAPVPVAALTEALIAAAIHNHEALPETALAEAATLPSSTLIHLGWVVRHLVGEDGYITAAGQAVCLETFGGAGLATTLDRRSDIFRYARRLTVTYGAIEPPPL</sequence>
<evidence type="ECO:0000256" key="1">
    <source>
        <dbReference type="SAM" id="MobiDB-lite"/>
    </source>
</evidence>
<evidence type="ECO:0000313" key="2">
    <source>
        <dbReference type="EMBL" id="CAE7379290.1"/>
    </source>
</evidence>
<dbReference type="EMBL" id="CAJNIZ010015924">
    <property type="protein sequence ID" value="CAE7379290.1"/>
    <property type="molecule type" value="Genomic_DNA"/>
</dbReference>
<name>A0A812QAG9_SYMPI</name>
<dbReference type="Proteomes" id="UP000649617">
    <property type="component" value="Unassembled WGS sequence"/>
</dbReference>
<dbReference type="OrthoDB" id="10659690at2759"/>
<dbReference type="AlphaFoldDB" id="A0A812QAG9"/>
<protein>
    <submittedName>
        <fullName evidence="2">Uncharacterized protein</fullName>
    </submittedName>
</protein>
<organism evidence="2 3">
    <name type="scientific">Symbiodinium pilosum</name>
    <name type="common">Dinoflagellate</name>
    <dbReference type="NCBI Taxonomy" id="2952"/>
    <lineage>
        <taxon>Eukaryota</taxon>
        <taxon>Sar</taxon>
        <taxon>Alveolata</taxon>
        <taxon>Dinophyceae</taxon>
        <taxon>Suessiales</taxon>
        <taxon>Symbiodiniaceae</taxon>
        <taxon>Symbiodinium</taxon>
    </lineage>
</organism>
<keyword evidence="3" id="KW-1185">Reference proteome</keyword>
<accession>A0A812QAG9</accession>